<comment type="similarity">
    <text evidence="1 5">Belongs to the bacterial ribosomal protein bL33 family.</text>
</comment>
<dbReference type="AlphaFoldDB" id="A0A0G0UK98"/>
<organism evidence="6 7">
    <name type="scientific">Candidatus Curtissbacteria bacterium GW2011_GWA1_41_11</name>
    <dbReference type="NCBI Taxonomy" id="1618409"/>
    <lineage>
        <taxon>Bacteria</taxon>
        <taxon>Candidatus Curtissiibacteriota</taxon>
    </lineage>
</organism>
<dbReference type="GO" id="GO:0003735">
    <property type="term" value="F:structural constituent of ribosome"/>
    <property type="evidence" value="ECO:0007669"/>
    <property type="project" value="InterPro"/>
</dbReference>
<dbReference type="InterPro" id="IPR038584">
    <property type="entry name" value="Ribosomal_bL33_sf"/>
</dbReference>
<dbReference type="Proteomes" id="UP000034854">
    <property type="component" value="Unassembled WGS sequence"/>
</dbReference>
<protein>
    <recommendedName>
        <fullName evidence="4 5">Large ribosomal subunit protein bL33</fullName>
    </recommendedName>
</protein>
<name>A0A0G0UK98_9BACT</name>
<gene>
    <name evidence="5" type="primary">rpmG</name>
    <name evidence="6" type="ORF">UU34_C0002G0068</name>
</gene>
<accession>A0A0G0UK98</accession>
<evidence type="ECO:0000256" key="2">
    <source>
        <dbReference type="ARBA" id="ARBA00022980"/>
    </source>
</evidence>
<evidence type="ECO:0000256" key="5">
    <source>
        <dbReference type="HAMAP-Rule" id="MF_00294"/>
    </source>
</evidence>
<dbReference type="Pfam" id="PF00471">
    <property type="entry name" value="Ribosomal_L33"/>
    <property type="match status" value="1"/>
</dbReference>
<evidence type="ECO:0000256" key="3">
    <source>
        <dbReference type="ARBA" id="ARBA00023274"/>
    </source>
</evidence>
<dbReference type="GO" id="GO:0005737">
    <property type="term" value="C:cytoplasm"/>
    <property type="evidence" value="ECO:0007669"/>
    <property type="project" value="UniProtKB-ARBA"/>
</dbReference>
<evidence type="ECO:0000256" key="4">
    <source>
        <dbReference type="ARBA" id="ARBA00035176"/>
    </source>
</evidence>
<comment type="caution">
    <text evidence="6">The sequence shown here is derived from an EMBL/GenBank/DDBJ whole genome shotgun (WGS) entry which is preliminary data.</text>
</comment>
<evidence type="ECO:0000313" key="7">
    <source>
        <dbReference type="Proteomes" id="UP000034854"/>
    </source>
</evidence>
<dbReference type="GO" id="GO:1990904">
    <property type="term" value="C:ribonucleoprotein complex"/>
    <property type="evidence" value="ECO:0007669"/>
    <property type="project" value="UniProtKB-KW"/>
</dbReference>
<evidence type="ECO:0000313" key="6">
    <source>
        <dbReference type="EMBL" id="KKR87951.1"/>
    </source>
</evidence>
<dbReference type="NCBIfam" id="NF001764">
    <property type="entry name" value="PRK00504.1"/>
    <property type="match status" value="1"/>
</dbReference>
<dbReference type="SUPFAM" id="SSF57829">
    <property type="entry name" value="Zn-binding ribosomal proteins"/>
    <property type="match status" value="1"/>
</dbReference>
<keyword evidence="2 5" id="KW-0689">Ribosomal protein</keyword>
<keyword evidence="3 5" id="KW-0687">Ribonucleoprotein</keyword>
<evidence type="ECO:0000256" key="1">
    <source>
        <dbReference type="ARBA" id="ARBA00007596"/>
    </source>
</evidence>
<dbReference type="Gene3D" id="2.20.28.120">
    <property type="entry name" value="Ribosomal protein L33"/>
    <property type="match status" value="1"/>
</dbReference>
<dbReference type="HAMAP" id="MF_00294">
    <property type="entry name" value="Ribosomal_bL33"/>
    <property type="match status" value="1"/>
</dbReference>
<sequence>MAKSKRVFFQLECSACKSRNYTSSKNPDNITLKTKSQSTKLSFKKYCKRCRKITEHKEVKIS</sequence>
<proteinExistence type="inferred from homology"/>
<dbReference type="InterPro" id="IPR011332">
    <property type="entry name" value="Ribosomal_zn-bd"/>
</dbReference>
<dbReference type="EMBL" id="LCAG01000002">
    <property type="protein sequence ID" value="KKR87951.1"/>
    <property type="molecule type" value="Genomic_DNA"/>
</dbReference>
<reference evidence="6 7" key="1">
    <citation type="journal article" date="2015" name="Nature">
        <title>rRNA introns, odd ribosomes, and small enigmatic genomes across a large radiation of phyla.</title>
        <authorList>
            <person name="Brown C.T."/>
            <person name="Hug L.A."/>
            <person name="Thomas B.C."/>
            <person name="Sharon I."/>
            <person name="Castelle C.J."/>
            <person name="Singh A."/>
            <person name="Wilkins M.J."/>
            <person name="Williams K.H."/>
            <person name="Banfield J.F."/>
        </authorList>
    </citation>
    <scope>NUCLEOTIDE SEQUENCE [LARGE SCALE GENOMIC DNA]</scope>
</reference>
<dbReference type="GO" id="GO:0006412">
    <property type="term" value="P:translation"/>
    <property type="evidence" value="ECO:0007669"/>
    <property type="project" value="UniProtKB-UniRule"/>
</dbReference>
<dbReference type="InterPro" id="IPR001705">
    <property type="entry name" value="Ribosomal_bL33"/>
</dbReference>
<dbReference type="NCBIfam" id="TIGR01023">
    <property type="entry name" value="rpmG_bact"/>
    <property type="match status" value="1"/>
</dbReference>
<dbReference type="GO" id="GO:0005840">
    <property type="term" value="C:ribosome"/>
    <property type="evidence" value="ECO:0007669"/>
    <property type="project" value="UniProtKB-KW"/>
</dbReference>